<keyword evidence="2" id="KW-1185">Reference proteome</keyword>
<dbReference type="InterPro" id="IPR011990">
    <property type="entry name" value="TPR-like_helical_dom_sf"/>
</dbReference>
<organism evidence="1 2">
    <name type="scientific">Lacipirellula parvula</name>
    <dbReference type="NCBI Taxonomy" id="2650471"/>
    <lineage>
        <taxon>Bacteria</taxon>
        <taxon>Pseudomonadati</taxon>
        <taxon>Planctomycetota</taxon>
        <taxon>Planctomycetia</taxon>
        <taxon>Pirellulales</taxon>
        <taxon>Lacipirellulaceae</taxon>
        <taxon>Lacipirellula</taxon>
    </lineage>
</organism>
<dbReference type="AlphaFoldDB" id="A0A5K7X9E5"/>
<dbReference type="KEGG" id="lpav:PLANPX_2942"/>
<protein>
    <recommendedName>
        <fullName evidence="3">Tetratricopeptide repeat protein</fullName>
    </recommendedName>
</protein>
<dbReference type="RefSeq" id="WP_232536388.1">
    <property type="nucleotide sequence ID" value="NZ_AP021861.1"/>
</dbReference>
<evidence type="ECO:0008006" key="3">
    <source>
        <dbReference type="Google" id="ProtNLM"/>
    </source>
</evidence>
<evidence type="ECO:0000313" key="1">
    <source>
        <dbReference type="EMBL" id="BBO33330.1"/>
    </source>
</evidence>
<evidence type="ECO:0000313" key="2">
    <source>
        <dbReference type="Proteomes" id="UP000326837"/>
    </source>
</evidence>
<gene>
    <name evidence="1" type="ORF">PLANPX_2942</name>
</gene>
<accession>A0A5K7X9E5</accession>
<dbReference type="Proteomes" id="UP000326837">
    <property type="component" value="Chromosome"/>
</dbReference>
<dbReference type="SUPFAM" id="SSF48452">
    <property type="entry name" value="TPR-like"/>
    <property type="match status" value="1"/>
</dbReference>
<name>A0A5K7X9E5_9BACT</name>
<dbReference type="Gene3D" id="1.25.40.10">
    <property type="entry name" value="Tetratricopeptide repeat domain"/>
    <property type="match status" value="1"/>
</dbReference>
<reference evidence="2" key="1">
    <citation type="submission" date="2019-10" db="EMBL/GenBank/DDBJ databases">
        <title>Lacipirellula parvula gen. nov., sp. nov., representing a lineage of planctomycetes widespread in freshwater anoxic habitats, and description of the family Lacipirellulaceae.</title>
        <authorList>
            <person name="Dedysh S.N."/>
            <person name="Kulichevskaya I.S."/>
            <person name="Beletsky A.V."/>
            <person name="Rakitin A.L."/>
            <person name="Mardanov A.V."/>
            <person name="Ivanova A.A."/>
            <person name="Saltykova V.X."/>
            <person name="Rijpstra W.I.C."/>
            <person name="Sinninghe Damste J.S."/>
            <person name="Ravin N.V."/>
        </authorList>
    </citation>
    <scope>NUCLEOTIDE SEQUENCE [LARGE SCALE GENOMIC DNA]</scope>
    <source>
        <strain evidence="2">PX69</strain>
    </source>
</reference>
<dbReference type="EMBL" id="AP021861">
    <property type="protein sequence ID" value="BBO33330.1"/>
    <property type="molecule type" value="Genomic_DNA"/>
</dbReference>
<sequence length="286" mass="33023">MNPTDARVLFEYDQLAKRLNHDPQQRLDRLQRYAEVVARRDDLELERVTLLNQLGQHEEALGHLLEREFHPWEGGEGKVSAQYRLSLTQLARRALADEQFEYAIELLNRTKVWPDSLGEGKLAGIQENDIHYLLGCAHRAVGRETAAQPCFERASVGLDEPSAAIYYNDQPPEMIFYQGLAHRALGREYEALQRFNQLIDYGRDHLDDAPEIDFFAVSLPESLMFDDDLSFTNQIHCRYMLALGYLGRRDDEMAERQFARVLALNVNHTGALVHRYLHQAVTRTSR</sequence>
<proteinExistence type="predicted"/>